<proteinExistence type="predicted"/>
<protein>
    <submittedName>
        <fullName evidence="2">DUF4013 domain-containing protein</fullName>
    </submittedName>
</protein>
<sequence>MDDALAYPFRGDHAETSLVAAWLCVLVHVLVVPVLPLVALLGYVVSVLVLGSERDPPPFLERTVLRQALGAVGITIAYGAIPLVIALSTVRLLTESGEVPTGGGTFAVLVGSTAVLAILGIAAYLLPIALANYGRTGSLRAGFADIVSVASHGAYFVGWASGITLLLVGLALSSALVSRDGVALVAGTLIGAYAVLVSSRRIGRGYAAGRQ</sequence>
<keyword evidence="1" id="KW-0472">Membrane</keyword>
<dbReference type="RefSeq" id="WP_254158118.1">
    <property type="nucleotide sequence ID" value="NZ_CP100355.1"/>
</dbReference>
<name>A0A9E7SV66_9EURY</name>
<evidence type="ECO:0000313" key="3">
    <source>
        <dbReference type="Proteomes" id="UP001056855"/>
    </source>
</evidence>
<dbReference type="GeneID" id="73291936"/>
<dbReference type="Proteomes" id="UP001056855">
    <property type="component" value="Chromosome"/>
</dbReference>
<feature type="transmembrane region" description="Helical" evidence="1">
    <location>
        <begin position="71"/>
        <end position="94"/>
    </location>
</feature>
<organism evidence="2 3">
    <name type="scientific">Natronosalvus rutilus</name>
    <dbReference type="NCBI Taxonomy" id="2953753"/>
    <lineage>
        <taxon>Archaea</taxon>
        <taxon>Methanobacteriati</taxon>
        <taxon>Methanobacteriota</taxon>
        <taxon>Stenosarchaea group</taxon>
        <taxon>Halobacteria</taxon>
        <taxon>Halobacteriales</taxon>
        <taxon>Natrialbaceae</taxon>
        <taxon>Natronosalvus</taxon>
    </lineage>
</organism>
<keyword evidence="1" id="KW-0812">Transmembrane</keyword>
<dbReference type="InterPro" id="IPR025098">
    <property type="entry name" value="DUF4013"/>
</dbReference>
<keyword evidence="3" id="KW-1185">Reference proteome</keyword>
<reference evidence="2" key="1">
    <citation type="submission" date="2022-06" db="EMBL/GenBank/DDBJ databases">
        <title>Diverse halophilic archaea isolated from saline environments.</title>
        <authorList>
            <person name="Cui H.-L."/>
        </authorList>
    </citation>
    <scope>NUCLEOTIDE SEQUENCE</scope>
    <source>
        <strain evidence="2">WLHS1</strain>
    </source>
</reference>
<keyword evidence="1" id="KW-1133">Transmembrane helix</keyword>
<dbReference type="EMBL" id="CP100355">
    <property type="protein sequence ID" value="UTF53592.1"/>
    <property type="molecule type" value="Genomic_DNA"/>
</dbReference>
<dbReference type="KEGG" id="sawl:NGM29_17780"/>
<feature type="transmembrane region" description="Helical" evidence="1">
    <location>
        <begin position="106"/>
        <end position="133"/>
    </location>
</feature>
<feature type="transmembrane region" description="Helical" evidence="1">
    <location>
        <begin position="20"/>
        <end position="50"/>
    </location>
</feature>
<gene>
    <name evidence="2" type="ORF">NGM29_17780</name>
</gene>
<dbReference type="Pfam" id="PF13197">
    <property type="entry name" value="DUF4013"/>
    <property type="match status" value="1"/>
</dbReference>
<evidence type="ECO:0000256" key="1">
    <source>
        <dbReference type="SAM" id="Phobius"/>
    </source>
</evidence>
<feature type="transmembrane region" description="Helical" evidence="1">
    <location>
        <begin position="182"/>
        <end position="202"/>
    </location>
</feature>
<feature type="transmembrane region" description="Helical" evidence="1">
    <location>
        <begin position="154"/>
        <end position="176"/>
    </location>
</feature>
<evidence type="ECO:0000313" key="2">
    <source>
        <dbReference type="EMBL" id="UTF53592.1"/>
    </source>
</evidence>
<accession>A0A9E7SV66</accession>
<dbReference type="AlphaFoldDB" id="A0A9E7SV66"/>